<evidence type="ECO:0000313" key="3">
    <source>
        <dbReference type="Proteomes" id="UP000245119"/>
    </source>
</evidence>
<evidence type="ECO:0000313" key="2">
    <source>
        <dbReference type="EMBL" id="PVD28792.1"/>
    </source>
</evidence>
<feature type="compositionally biased region" description="Basic and acidic residues" evidence="1">
    <location>
        <begin position="228"/>
        <end position="237"/>
    </location>
</feature>
<name>A0A2T7P5T1_POMCA</name>
<gene>
    <name evidence="2" type="ORF">C0Q70_11387</name>
</gene>
<dbReference type="EMBL" id="PZQS01000006">
    <property type="protein sequence ID" value="PVD28792.1"/>
    <property type="molecule type" value="Genomic_DNA"/>
</dbReference>
<feature type="region of interest" description="Disordered" evidence="1">
    <location>
        <begin position="183"/>
        <end position="273"/>
    </location>
</feature>
<organism evidence="2 3">
    <name type="scientific">Pomacea canaliculata</name>
    <name type="common">Golden apple snail</name>
    <dbReference type="NCBI Taxonomy" id="400727"/>
    <lineage>
        <taxon>Eukaryota</taxon>
        <taxon>Metazoa</taxon>
        <taxon>Spiralia</taxon>
        <taxon>Lophotrochozoa</taxon>
        <taxon>Mollusca</taxon>
        <taxon>Gastropoda</taxon>
        <taxon>Caenogastropoda</taxon>
        <taxon>Architaenioglossa</taxon>
        <taxon>Ampullarioidea</taxon>
        <taxon>Ampullariidae</taxon>
        <taxon>Pomacea</taxon>
    </lineage>
</organism>
<feature type="compositionally biased region" description="Polar residues" evidence="1">
    <location>
        <begin position="21"/>
        <end position="32"/>
    </location>
</feature>
<accession>A0A2T7P5T1</accession>
<dbReference type="AlphaFoldDB" id="A0A2T7P5T1"/>
<keyword evidence="3" id="KW-1185">Reference proteome</keyword>
<reference evidence="2 3" key="1">
    <citation type="submission" date="2018-04" db="EMBL/GenBank/DDBJ databases">
        <title>The genome of golden apple snail Pomacea canaliculata provides insight into stress tolerance and invasive adaptation.</title>
        <authorList>
            <person name="Liu C."/>
            <person name="Liu B."/>
            <person name="Ren Y."/>
            <person name="Zhang Y."/>
            <person name="Wang H."/>
            <person name="Li S."/>
            <person name="Jiang F."/>
            <person name="Yin L."/>
            <person name="Zhang G."/>
            <person name="Qian W."/>
            <person name="Fan W."/>
        </authorList>
    </citation>
    <scope>NUCLEOTIDE SEQUENCE [LARGE SCALE GENOMIC DNA]</scope>
    <source>
        <strain evidence="2">SZHN2017</strain>
        <tissue evidence="2">Muscle</tissue>
    </source>
</reference>
<feature type="compositionally biased region" description="Polar residues" evidence="1">
    <location>
        <begin position="79"/>
        <end position="88"/>
    </location>
</feature>
<evidence type="ECO:0000256" key="1">
    <source>
        <dbReference type="SAM" id="MobiDB-lite"/>
    </source>
</evidence>
<dbReference type="Proteomes" id="UP000245119">
    <property type="component" value="Linkage Group LG6"/>
</dbReference>
<feature type="region of interest" description="Disordered" evidence="1">
    <location>
        <begin position="1"/>
        <end position="102"/>
    </location>
</feature>
<protein>
    <submittedName>
        <fullName evidence="2">Uncharacterized protein</fullName>
    </submittedName>
</protein>
<proteinExistence type="predicted"/>
<feature type="compositionally biased region" description="Polar residues" evidence="1">
    <location>
        <begin position="188"/>
        <end position="220"/>
    </location>
</feature>
<comment type="caution">
    <text evidence="2">The sequence shown here is derived from an EMBL/GenBank/DDBJ whole genome shotgun (WGS) entry which is preliminary data.</text>
</comment>
<feature type="compositionally biased region" description="Polar residues" evidence="1">
    <location>
        <begin position="251"/>
        <end position="273"/>
    </location>
</feature>
<sequence>MAKLQPPSSGLHRSLSDSSKKANGQGQCSPRSQSRDRGMAEAADVNLQQDSSLFSKKVTERAENRVSVNVTRRHLPPVSSLNSEQSSGGRLPNFTAGDTQASRSSALLPLGSDSEKKKLPVDLPVHMSAFTDTAVSSNAVERSTSGNKCALDRTGELIAGVVDGAGKNGLDRSKASNKTALDLLADNRSGSQRTSNTSRSVVDSFSNPARSLVDSSNKVSRSAIDVVSNDRKLEDNSHSVARSGGEHSSKPNRSVADSVNKSTRSVADSANKSIKNVVDSANICKSN</sequence>